<accession>A0A0K2W2N1</accession>
<feature type="domain" description="Inositolphosphotransferase Aur1/Ipt1" evidence="2">
    <location>
        <begin position="130"/>
        <end position="329"/>
    </location>
</feature>
<keyword evidence="1" id="KW-0812">Transmembrane</keyword>
<sequence>MRMTGLAYGCSAAWHANRPFFLTVAAYALAVAFAAIYWRIPLDPQIYSEPFLLFGSGVTLVMFAVIATRVMLQRPEQLFPTLVHRLLENDLPNRLVIGLPVALALPVFFSLFTSMKGGLSRIVPFYADSAIIAVDRAIHGGQDAWRILHPLLGAGSLTFALNFLYNLWFVVMLVVLFCVTFSTGDKRLRSQYLVAFVLTWMLLGNAAATVFASVGPAFIKAFYGDDTFSPLMNYLQATNAVYPVWALDAQRMLLANAALDGPRLGSGISAFPSLHVAVVTLNAIYLWRFGQLLRWVSIVFLIAIQLAAVQLAWHYAVDGYASMLATPVIWIVAGWVSDLRS</sequence>
<evidence type="ECO:0000313" key="4">
    <source>
        <dbReference type="Proteomes" id="UP000182888"/>
    </source>
</evidence>
<dbReference type="Proteomes" id="UP000182888">
    <property type="component" value="Unassembled WGS sequence"/>
</dbReference>
<feature type="transmembrane region" description="Helical" evidence="1">
    <location>
        <begin position="264"/>
        <end position="285"/>
    </location>
</feature>
<protein>
    <recommendedName>
        <fullName evidence="2">Inositolphosphotransferase Aur1/Ipt1 domain-containing protein</fullName>
    </recommendedName>
</protein>
<dbReference type="AlphaFoldDB" id="A0A0K2W2N1"/>
<dbReference type="Pfam" id="PF14378">
    <property type="entry name" value="PAP2_3"/>
    <property type="match status" value="1"/>
</dbReference>
<gene>
    <name evidence="3" type="ORF">MPL1032_30082</name>
</gene>
<feature type="transmembrane region" description="Helical" evidence="1">
    <location>
        <begin position="52"/>
        <end position="72"/>
    </location>
</feature>
<feature type="transmembrane region" description="Helical" evidence="1">
    <location>
        <begin position="193"/>
        <end position="219"/>
    </location>
</feature>
<name>A0A0K2W2N1_MESPL</name>
<keyword evidence="1" id="KW-1133">Transmembrane helix</keyword>
<evidence type="ECO:0000259" key="2">
    <source>
        <dbReference type="Pfam" id="PF14378"/>
    </source>
</evidence>
<keyword evidence="1" id="KW-0472">Membrane</keyword>
<evidence type="ECO:0000313" key="3">
    <source>
        <dbReference type="EMBL" id="CDX60170.1"/>
    </source>
</evidence>
<reference evidence="4" key="1">
    <citation type="submission" date="2014-08" db="EMBL/GenBank/DDBJ databases">
        <authorList>
            <person name="Edwards T."/>
        </authorList>
    </citation>
    <scope>NUCLEOTIDE SEQUENCE [LARGE SCALE GENOMIC DNA]</scope>
</reference>
<evidence type="ECO:0000256" key="1">
    <source>
        <dbReference type="SAM" id="Phobius"/>
    </source>
</evidence>
<dbReference type="InterPro" id="IPR026841">
    <property type="entry name" value="Aur1/Ipt1"/>
</dbReference>
<proteinExistence type="predicted"/>
<organism evidence="3 4">
    <name type="scientific">Mesorhizobium plurifarium</name>
    <dbReference type="NCBI Taxonomy" id="69974"/>
    <lineage>
        <taxon>Bacteria</taxon>
        <taxon>Pseudomonadati</taxon>
        <taxon>Pseudomonadota</taxon>
        <taxon>Alphaproteobacteria</taxon>
        <taxon>Hyphomicrobiales</taxon>
        <taxon>Phyllobacteriaceae</taxon>
        <taxon>Mesorhizobium</taxon>
    </lineage>
</organism>
<feature type="transmembrane region" description="Helical" evidence="1">
    <location>
        <begin position="20"/>
        <end position="40"/>
    </location>
</feature>
<feature type="transmembrane region" description="Helical" evidence="1">
    <location>
        <begin position="292"/>
        <end position="313"/>
    </location>
</feature>
<dbReference type="GO" id="GO:0016020">
    <property type="term" value="C:membrane"/>
    <property type="evidence" value="ECO:0007669"/>
    <property type="project" value="UniProtKB-SubCell"/>
</dbReference>
<dbReference type="EMBL" id="CCND01000023">
    <property type="protein sequence ID" value="CDX60170.1"/>
    <property type="molecule type" value="Genomic_DNA"/>
</dbReference>
<feature type="transmembrane region" description="Helical" evidence="1">
    <location>
        <begin position="159"/>
        <end position="181"/>
    </location>
</feature>
<feature type="transmembrane region" description="Helical" evidence="1">
    <location>
        <begin position="319"/>
        <end position="336"/>
    </location>
</feature>
<feature type="transmembrane region" description="Helical" evidence="1">
    <location>
        <begin position="93"/>
        <end position="112"/>
    </location>
</feature>